<keyword evidence="2" id="KW-1133">Transmembrane helix</keyword>
<feature type="compositionally biased region" description="Low complexity" evidence="1">
    <location>
        <begin position="1"/>
        <end position="12"/>
    </location>
</feature>
<dbReference type="OrthoDB" id="9772884at2"/>
<evidence type="ECO:0008006" key="5">
    <source>
        <dbReference type="Google" id="ProtNLM"/>
    </source>
</evidence>
<proteinExistence type="predicted"/>
<keyword evidence="2" id="KW-0472">Membrane</keyword>
<feature type="transmembrane region" description="Helical" evidence="2">
    <location>
        <begin position="409"/>
        <end position="432"/>
    </location>
</feature>
<feature type="transmembrane region" description="Helical" evidence="2">
    <location>
        <begin position="265"/>
        <end position="282"/>
    </location>
</feature>
<dbReference type="AlphaFoldDB" id="A0A4D7B441"/>
<feature type="transmembrane region" description="Helical" evidence="2">
    <location>
        <begin position="197"/>
        <end position="213"/>
    </location>
</feature>
<keyword evidence="4" id="KW-1185">Reference proteome</keyword>
<evidence type="ECO:0000313" key="4">
    <source>
        <dbReference type="Proteomes" id="UP000298781"/>
    </source>
</evidence>
<feature type="transmembrane region" description="Helical" evidence="2">
    <location>
        <begin position="244"/>
        <end position="259"/>
    </location>
</feature>
<protein>
    <recommendedName>
        <fullName evidence="5">YfhO family protein</fullName>
    </recommendedName>
</protein>
<sequence length="850" mass="90651">MRAFGEAAASAGEAKRPSTGFATPAPERSARLAPARRAGLFIRSGIHFARKCSRTPGVNAVPTQPPAANTALPAWTRRETLLVAFAILVFWGLTAAAYQIGGVTIPWDAKSQFYNFFRFVGRALSQGELPLWNPYHFSGFPSVADPQSLLFSPTFLPAAWILPQASIGLFDTIVLAHLAAGSAAAAALCARRGWRPEAATLAAAIVFFGGPAMGRLQHVGLVVSYAYLPVCLLLLELALDRRSYGWSMAFGATAAFMALGRDQIAFLNCLVLVAFVLARGLRAPAAGRWFLARLPLLAVMGLVGAAILVVPLLLTLQFAAFSNRPMVAFQTAAYGSLDPFNLVGLFAADFFGGLHKADLYFGPGSPHWPAFDWTDRSVNFLHVGAAATVLVAWIGIATGLCLAPGLRFFSALAAASLVYALGAHTPVFRLIFDLMPGISLYRRPADACFILVFAIAMLAGGCLDAVMRGKTGATNRVLLGMLAAVAAGLALFALTRAPSMTHVLVAVRALAGAVFAGAIAVWLIRTLAAGRAGRAGPAFGLGFVALAAGELAIHNVTTPINAEAKSVYAVFSAEPSPDRDALRQLLGSLEAEHARGRRPRVEILGPENGWQNAGMTYGIESTLGYNPLRFALYERATGAAETAHEPRLRPFPKTFRGYRSRLARLLGIELLVFDQPFERMPAALPRPRIAELREGPPLWIYRLPPAAPRAMLAARVKRVNVEAALAAGEIPDVDLASEVLIGQDDPIDSVPAATDAPGRATAGRVAIAEYGINQVRLVAETEVAGVLVLHDLDYPGWTVTVNDERRPLLRANVLFRGVELPPGRHEVVFRFEPFGGENLAAALATVMGRK</sequence>
<dbReference type="InterPro" id="IPR018580">
    <property type="entry name" value="Uncharacterised_YfhO"/>
</dbReference>
<accession>A0A4D7B441</accession>
<feature type="transmembrane region" description="Helical" evidence="2">
    <location>
        <begin position="219"/>
        <end position="237"/>
    </location>
</feature>
<dbReference type="Proteomes" id="UP000298781">
    <property type="component" value="Chromosome"/>
</dbReference>
<dbReference type="KEGG" id="pstg:E8M01_00125"/>
<gene>
    <name evidence="3" type="ORF">E8M01_00125</name>
</gene>
<feature type="region of interest" description="Disordered" evidence="1">
    <location>
        <begin position="1"/>
        <end position="28"/>
    </location>
</feature>
<evidence type="ECO:0000256" key="2">
    <source>
        <dbReference type="SAM" id="Phobius"/>
    </source>
</evidence>
<feature type="transmembrane region" description="Helical" evidence="2">
    <location>
        <begin position="444"/>
        <end position="466"/>
    </location>
</feature>
<feature type="transmembrane region" description="Helical" evidence="2">
    <location>
        <begin position="478"/>
        <end position="497"/>
    </location>
</feature>
<feature type="transmembrane region" description="Helical" evidence="2">
    <location>
        <begin position="380"/>
        <end position="402"/>
    </location>
</feature>
<evidence type="ECO:0000313" key="3">
    <source>
        <dbReference type="EMBL" id="QCI62787.1"/>
    </source>
</evidence>
<dbReference type="RefSeq" id="WP_136958250.1">
    <property type="nucleotide sequence ID" value="NZ_CP039690.1"/>
</dbReference>
<reference evidence="3 4" key="1">
    <citation type="submission" date="2019-04" db="EMBL/GenBank/DDBJ databases">
        <title>Phreatobacter aquaticus sp. nov.</title>
        <authorList>
            <person name="Choi A."/>
        </authorList>
    </citation>
    <scope>NUCLEOTIDE SEQUENCE [LARGE SCALE GENOMIC DNA]</scope>
    <source>
        <strain evidence="3 4">KCTC 52518</strain>
    </source>
</reference>
<feature type="transmembrane region" description="Helical" evidence="2">
    <location>
        <begin position="81"/>
        <end position="101"/>
    </location>
</feature>
<feature type="transmembrane region" description="Helical" evidence="2">
    <location>
        <begin position="167"/>
        <end position="190"/>
    </location>
</feature>
<evidence type="ECO:0000256" key="1">
    <source>
        <dbReference type="SAM" id="MobiDB-lite"/>
    </source>
</evidence>
<dbReference type="PANTHER" id="PTHR38454">
    <property type="entry name" value="INTEGRAL MEMBRANE PROTEIN-RELATED"/>
    <property type="match status" value="1"/>
</dbReference>
<name>A0A4D7B441_9HYPH</name>
<feature type="transmembrane region" description="Helical" evidence="2">
    <location>
        <begin position="294"/>
        <end position="320"/>
    </location>
</feature>
<organism evidence="3 4">
    <name type="scientific">Phreatobacter stygius</name>
    <dbReference type="NCBI Taxonomy" id="1940610"/>
    <lineage>
        <taxon>Bacteria</taxon>
        <taxon>Pseudomonadati</taxon>
        <taxon>Pseudomonadota</taxon>
        <taxon>Alphaproteobacteria</taxon>
        <taxon>Hyphomicrobiales</taxon>
        <taxon>Phreatobacteraceae</taxon>
        <taxon>Phreatobacter</taxon>
    </lineage>
</organism>
<feature type="transmembrane region" description="Helical" evidence="2">
    <location>
        <begin position="503"/>
        <end position="524"/>
    </location>
</feature>
<dbReference type="EMBL" id="CP039690">
    <property type="protein sequence ID" value="QCI62787.1"/>
    <property type="molecule type" value="Genomic_DNA"/>
</dbReference>
<keyword evidence="2" id="KW-0812">Transmembrane</keyword>
<dbReference type="PANTHER" id="PTHR38454:SF1">
    <property type="entry name" value="INTEGRAL MEMBRANE PROTEIN"/>
    <property type="match status" value="1"/>
</dbReference>